<dbReference type="GO" id="GO:0000139">
    <property type="term" value="C:Golgi membrane"/>
    <property type="evidence" value="ECO:0007669"/>
    <property type="project" value="UniProtKB-SubCell"/>
</dbReference>
<feature type="compositionally biased region" description="Low complexity" evidence="10">
    <location>
        <begin position="182"/>
        <end position="200"/>
    </location>
</feature>
<feature type="compositionally biased region" description="Low complexity" evidence="10">
    <location>
        <begin position="94"/>
        <end position="109"/>
    </location>
</feature>
<keyword evidence="5 11" id="KW-0812">Transmembrane</keyword>
<keyword evidence="8" id="KW-0333">Golgi apparatus</keyword>
<evidence type="ECO:0000256" key="10">
    <source>
        <dbReference type="SAM" id="MobiDB-lite"/>
    </source>
</evidence>
<feature type="transmembrane region" description="Helical" evidence="11">
    <location>
        <begin position="330"/>
        <end position="352"/>
    </location>
</feature>
<evidence type="ECO:0000256" key="8">
    <source>
        <dbReference type="ARBA" id="ARBA00023034"/>
    </source>
</evidence>
<feature type="region of interest" description="Disordered" evidence="10">
    <location>
        <begin position="155"/>
        <end position="229"/>
    </location>
</feature>
<evidence type="ECO:0000256" key="4">
    <source>
        <dbReference type="ARBA" id="ARBA00022679"/>
    </source>
</evidence>
<dbReference type="GO" id="GO:0051072">
    <property type="term" value="P:4,6-pyruvylated galactose residue biosynthetic process"/>
    <property type="evidence" value="ECO:0007669"/>
    <property type="project" value="TreeGrafter"/>
</dbReference>
<organism evidence="12 13">
    <name type="scientific">Jaminaea rosea</name>
    <dbReference type="NCBI Taxonomy" id="1569628"/>
    <lineage>
        <taxon>Eukaryota</taxon>
        <taxon>Fungi</taxon>
        <taxon>Dikarya</taxon>
        <taxon>Basidiomycota</taxon>
        <taxon>Ustilaginomycotina</taxon>
        <taxon>Exobasidiomycetes</taxon>
        <taxon>Microstromatales</taxon>
        <taxon>Microstromatales incertae sedis</taxon>
        <taxon>Jaminaea</taxon>
    </lineage>
</organism>
<evidence type="ECO:0000256" key="6">
    <source>
        <dbReference type="ARBA" id="ARBA00022968"/>
    </source>
</evidence>
<keyword evidence="6" id="KW-0735">Signal-anchor</keyword>
<dbReference type="Gene3D" id="3.90.550.50">
    <property type="match status" value="1"/>
</dbReference>
<dbReference type="InterPro" id="IPR002659">
    <property type="entry name" value="Glyco_trans_31"/>
</dbReference>
<dbReference type="PANTHER" id="PTHR11214">
    <property type="entry name" value="BETA-1,3-N-ACETYLGLUCOSAMINYLTRANSFERASE"/>
    <property type="match status" value="1"/>
</dbReference>
<keyword evidence="13" id="KW-1185">Reference proteome</keyword>
<sequence length="905" mass="99611">MPPPPMRLHGVASSSSPSSLSPRHPFVRANSNVDDDEDDYRRASSVAMSSNHNNNNHNDGQTGAGAASATAATASLSSSSSAASSPPSLPQYQPPTTSSSLFSLRPSSRAEVRGAPSAPVDRRDSGSGRSIASTSTSGQHFFEPLLQQLTDVKMPSAPKEKSSLDLENGSNDDGERAAFLYPSASASSSTTGGPSRTSTPFTDAGGGDAVISMDHETSPPSRHHKKVPSWATASASIDGGVAEEDYARPPAPWSSFLSRSKGYHRIETNNSIPSPKTPTAMYPGRPWQQQQHHHQRRFSLAMLKSPRSQLLPHMRRSLETCLTSYHPAKVIAALLFVAAFIASTTLLIIFILNPDKQPKPWRSFCAQQQVFPHAVADSLAPVDVIMGVMTVDSKFDRRSAIRQTYAKHTRPIDPVSGEPLANVQVKFVLGRPRKQFARRIALEMEMYNDIVILDIKENQGAGKTHAWFQWAAENGTVPIVRPASGEGGSHDVAWKRADYVGKADDDAFIVLSELERHLRVAPRKLTYWGYLIKDWFMGGEAYAISADLVDYIATSPVVASHASGKEDTQTARWMRQHPRSHEIHYVSERCYIYDHPKAGTAYSHGYLFPDEVAKIKLEVQRGLPEHVVRARGGATAAQWYSTVSKWHTKWQPRKKDLTIEEELESLVEGGGMYAASGWKNGQPKASVDRHEVFFESDDERLKFPSTRKVSSGVAATSARIMEDWRLSADSHLTIYAPFNDSSPASHRRHDEEDASEIVVDEAASEDEQPVTPALLDHLPLVGALRHLTGGAADRDDPRKRQRVPWAEEHLTASRERSQRLPLPYPATSFPLANGSSIELAELRSQRYLHHGDAARGHMRGGTVVVHYLKRNEWFMETALLLVGKDRLRGDAAGGAWTMWGSPRLP</sequence>
<keyword evidence="4" id="KW-0808">Transferase</keyword>
<dbReference type="RefSeq" id="XP_025361279.1">
    <property type="nucleotide sequence ID" value="XM_025506391.1"/>
</dbReference>
<feature type="compositionally biased region" description="Polar residues" evidence="10">
    <location>
        <begin position="127"/>
        <end position="139"/>
    </location>
</feature>
<protein>
    <recommendedName>
        <fullName evidence="14">Glycosyltransferase family 31 protein</fullName>
    </recommendedName>
</protein>
<dbReference type="Proteomes" id="UP000245884">
    <property type="component" value="Unassembled WGS sequence"/>
</dbReference>
<keyword evidence="3" id="KW-0328">Glycosyltransferase</keyword>
<evidence type="ECO:0008006" key="14">
    <source>
        <dbReference type="Google" id="ProtNLM"/>
    </source>
</evidence>
<dbReference type="EMBL" id="KZ819670">
    <property type="protein sequence ID" value="PWN26667.1"/>
    <property type="molecule type" value="Genomic_DNA"/>
</dbReference>
<feature type="compositionally biased region" description="Low complexity" evidence="10">
    <location>
        <begin position="13"/>
        <end position="22"/>
    </location>
</feature>
<reference evidence="12 13" key="1">
    <citation type="journal article" date="2018" name="Mol. Biol. Evol.">
        <title>Broad Genomic Sampling Reveals a Smut Pathogenic Ancestry of the Fungal Clade Ustilaginomycotina.</title>
        <authorList>
            <person name="Kijpornyongpan T."/>
            <person name="Mondo S.J."/>
            <person name="Barry K."/>
            <person name="Sandor L."/>
            <person name="Lee J."/>
            <person name="Lipzen A."/>
            <person name="Pangilinan J."/>
            <person name="LaButti K."/>
            <person name="Hainaut M."/>
            <person name="Henrissat B."/>
            <person name="Grigoriev I.V."/>
            <person name="Spatafora J.W."/>
            <person name="Aime M.C."/>
        </authorList>
    </citation>
    <scope>NUCLEOTIDE SEQUENCE [LARGE SCALE GENOMIC DNA]</scope>
    <source>
        <strain evidence="12 13">MCA 5214</strain>
    </source>
</reference>
<evidence type="ECO:0000256" key="11">
    <source>
        <dbReference type="SAM" id="Phobius"/>
    </source>
</evidence>
<evidence type="ECO:0000256" key="3">
    <source>
        <dbReference type="ARBA" id="ARBA00022676"/>
    </source>
</evidence>
<accession>A0A316UN03</accession>
<name>A0A316UN03_9BASI</name>
<evidence type="ECO:0000256" key="1">
    <source>
        <dbReference type="ARBA" id="ARBA00004323"/>
    </source>
</evidence>
<feature type="compositionally biased region" description="Low complexity" evidence="10">
    <location>
        <begin position="51"/>
        <end position="86"/>
    </location>
</feature>
<dbReference type="OrthoDB" id="2139606at2759"/>
<evidence type="ECO:0000256" key="2">
    <source>
        <dbReference type="ARBA" id="ARBA00008661"/>
    </source>
</evidence>
<keyword evidence="7 11" id="KW-1133">Transmembrane helix</keyword>
<dbReference type="AlphaFoldDB" id="A0A316UN03"/>
<keyword evidence="9 11" id="KW-0472">Membrane</keyword>
<comment type="similarity">
    <text evidence="2">Belongs to the glycosyltransferase 31 family.</text>
</comment>
<gene>
    <name evidence="12" type="ORF">BDZ90DRAFT_232799</name>
</gene>
<evidence type="ECO:0000313" key="13">
    <source>
        <dbReference type="Proteomes" id="UP000245884"/>
    </source>
</evidence>
<comment type="subcellular location">
    <subcellularLocation>
        <location evidence="1">Golgi apparatus membrane</location>
        <topology evidence="1">Single-pass type II membrane protein</topology>
    </subcellularLocation>
</comment>
<dbReference type="GO" id="GO:0016758">
    <property type="term" value="F:hexosyltransferase activity"/>
    <property type="evidence" value="ECO:0007669"/>
    <property type="project" value="InterPro"/>
</dbReference>
<evidence type="ECO:0000256" key="5">
    <source>
        <dbReference type="ARBA" id="ARBA00022692"/>
    </source>
</evidence>
<dbReference type="PANTHER" id="PTHR11214:SF333">
    <property type="entry name" value="GLYCOSYLTRANSFERASE FAMILY 31 PROTEIN"/>
    <property type="match status" value="1"/>
</dbReference>
<feature type="region of interest" description="Disordered" evidence="10">
    <location>
        <begin position="1"/>
        <end position="141"/>
    </location>
</feature>
<feature type="compositionally biased region" description="Basic and acidic residues" evidence="10">
    <location>
        <begin position="805"/>
        <end position="818"/>
    </location>
</feature>
<feature type="region of interest" description="Disordered" evidence="10">
    <location>
        <begin position="789"/>
        <end position="821"/>
    </location>
</feature>
<dbReference type="GeneID" id="37028214"/>
<proteinExistence type="inferred from homology"/>
<evidence type="ECO:0000256" key="7">
    <source>
        <dbReference type="ARBA" id="ARBA00022989"/>
    </source>
</evidence>
<evidence type="ECO:0000256" key="9">
    <source>
        <dbReference type="ARBA" id="ARBA00023136"/>
    </source>
</evidence>
<evidence type="ECO:0000313" key="12">
    <source>
        <dbReference type="EMBL" id="PWN26667.1"/>
    </source>
</evidence>
<dbReference type="STRING" id="1569628.A0A316UN03"/>